<dbReference type="NCBIfam" id="TIGR00252">
    <property type="entry name" value="YraN family protein"/>
    <property type="match status" value="1"/>
</dbReference>
<evidence type="ECO:0000313" key="4">
    <source>
        <dbReference type="Proteomes" id="UP000245627"/>
    </source>
</evidence>
<dbReference type="InterPro" id="IPR003509">
    <property type="entry name" value="UPF0102_YraN-like"/>
</dbReference>
<organism evidence="3 4">
    <name type="scientific">Sphingobacterium corticibacter</name>
    <dbReference type="NCBI Taxonomy" id="2171749"/>
    <lineage>
        <taxon>Bacteria</taxon>
        <taxon>Pseudomonadati</taxon>
        <taxon>Bacteroidota</taxon>
        <taxon>Sphingobacteriia</taxon>
        <taxon>Sphingobacteriales</taxon>
        <taxon>Sphingobacteriaceae</taxon>
        <taxon>Sphingobacterium</taxon>
    </lineage>
</organism>
<reference evidence="3 4" key="1">
    <citation type="submission" date="2018-04" db="EMBL/GenBank/DDBJ databases">
        <title>Sphingobacterium cortibacter sp. nov.</title>
        <authorList>
            <person name="Li Y."/>
        </authorList>
    </citation>
    <scope>NUCLEOTIDE SEQUENCE [LARGE SCALE GENOMIC DNA]</scope>
    <source>
        <strain evidence="3 4">2c-3</strain>
    </source>
</reference>
<dbReference type="PANTHER" id="PTHR34039:SF1">
    <property type="entry name" value="UPF0102 PROTEIN YRAN"/>
    <property type="match status" value="1"/>
</dbReference>
<evidence type="ECO:0000256" key="2">
    <source>
        <dbReference type="HAMAP-Rule" id="MF_00048"/>
    </source>
</evidence>
<dbReference type="CDD" id="cd20736">
    <property type="entry name" value="PoNe_Nuclease"/>
    <property type="match status" value="1"/>
</dbReference>
<dbReference type="Proteomes" id="UP000245627">
    <property type="component" value="Unassembled WGS sequence"/>
</dbReference>
<dbReference type="Pfam" id="PF02021">
    <property type="entry name" value="UPF0102"/>
    <property type="match status" value="1"/>
</dbReference>
<sequence length="118" mass="13826">MTEKKAKGDFGEQRAQAYLRSCGYEILTVNWRHKHVEADIIMKDGDILVFVEVKTRSSLRYGYPEESVNYAKQKNLVRLANVYLAKYGHEGEIRFDIVSIISEDEVLIEHIKDAFWHY</sequence>
<dbReference type="RefSeq" id="WP_116775135.1">
    <property type="nucleotide sequence ID" value="NZ_QDKG01000002.1"/>
</dbReference>
<dbReference type="EMBL" id="QDKG01000002">
    <property type="protein sequence ID" value="PVH25562.1"/>
    <property type="molecule type" value="Genomic_DNA"/>
</dbReference>
<dbReference type="OrthoDB" id="9802516at2"/>
<evidence type="ECO:0000313" key="3">
    <source>
        <dbReference type="EMBL" id="PVH25562.1"/>
    </source>
</evidence>
<dbReference type="GO" id="GO:0003676">
    <property type="term" value="F:nucleic acid binding"/>
    <property type="evidence" value="ECO:0007669"/>
    <property type="project" value="InterPro"/>
</dbReference>
<dbReference type="HAMAP" id="MF_00048">
    <property type="entry name" value="UPF0102"/>
    <property type="match status" value="1"/>
</dbReference>
<keyword evidence="4" id="KW-1185">Reference proteome</keyword>
<comment type="caution">
    <text evidence="3">The sequence shown here is derived from an EMBL/GenBank/DDBJ whole genome shotgun (WGS) entry which is preliminary data.</text>
</comment>
<name>A0A2T8HJS0_9SPHI</name>
<dbReference type="Gene3D" id="3.40.1350.10">
    <property type="match status" value="1"/>
</dbReference>
<dbReference type="AlphaFoldDB" id="A0A2T8HJS0"/>
<accession>A0A2T8HJS0</accession>
<protein>
    <recommendedName>
        <fullName evidence="2">UPF0102 protein DC487_06360</fullName>
    </recommendedName>
</protein>
<dbReference type="SUPFAM" id="SSF52980">
    <property type="entry name" value="Restriction endonuclease-like"/>
    <property type="match status" value="1"/>
</dbReference>
<dbReference type="InterPro" id="IPR011856">
    <property type="entry name" value="tRNA_endonuc-like_dom_sf"/>
</dbReference>
<comment type="similarity">
    <text evidence="1 2">Belongs to the UPF0102 family.</text>
</comment>
<dbReference type="InterPro" id="IPR011335">
    <property type="entry name" value="Restrct_endonuc-II-like"/>
</dbReference>
<proteinExistence type="inferred from homology"/>
<dbReference type="NCBIfam" id="NF009150">
    <property type="entry name" value="PRK12497.1-3"/>
    <property type="match status" value="1"/>
</dbReference>
<dbReference type="PANTHER" id="PTHR34039">
    <property type="entry name" value="UPF0102 PROTEIN YRAN"/>
    <property type="match status" value="1"/>
</dbReference>
<gene>
    <name evidence="3" type="ORF">DC487_06360</name>
</gene>
<evidence type="ECO:0000256" key="1">
    <source>
        <dbReference type="ARBA" id="ARBA00006738"/>
    </source>
</evidence>